<protein>
    <recommendedName>
        <fullName evidence="2">Fungal-type protein kinase domain-containing protein</fullName>
    </recommendedName>
</protein>
<dbReference type="EMBL" id="JAUEPS010000004">
    <property type="protein sequence ID" value="KAK0466194.1"/>
    <property type="molecule type" value="Genomic_DNA"/>
</dbReference>
<evidence type="ECO:0000259" key="2">
    <source>
        <dbReference type="Pfam" id="PF17667"/>
    </source>
</evidence>
<feature type="region of interest" description="Disordered" evidence="1">
    <location>
        <begin position="539"/>
        <end position="569"/>
    </location>
</feature>
<gene>
    <name evidence="3" type="ORF">EV420DRAFT_1710145</name>
</gene>
<name>A0AA39NIE3_ARMTA</name>
<evidence type="ECO:0000313" key="4">
    <source>
        <dbReference type="Proteomes" id="UP001175211"/>
    </source>
</evidence>
<feature type="region of interest" description="Disordered" evidence="1">
    <location>
        <begin position="587"/>
        <end position="625"/>
    </location>
</feature>
<reference evidence="3" key="1">
    <citation type="submission" date="2023-06" db="EMBL/GenBank/DDBJ databases">
        <authorList>
            <consortium name="Lawrence Berkeley National Laboratory"/>
            <person name="Ahrendt S."/>
            <person name="Sahu N."/>
            <person name="Indic B."/>
            <person name="Wong-Bajracharya J."/>
            <person name="Merenyi Z."/>
            <person name="Ke H.-M."/>
            <person name="Monk M."/>
            <person name="Kocsube S."/>
            <person name="Drula E."/>
            <person name="Lipzen A."/>
            <person name="Balint B."/>
            <person name="Henrissat B."/>
            <person name="Andreopoulos B."/>
            <person name="Martin F.M."/>
            <person name="Harder C.B."/>
            <person name="Rigling D."/>
            <person name="Ford K.L."/>
            <person name="Foster G.D."/>
            <person name="Pangilinan J."/>
            <person name="Papanicolaou A."/>
            <person name="Barry K."/>
            <person name="LaButti K."/>
            <person name="Viragh M."/>
            <person name="Koriabine M."/>
            <person name="Yan M."/>
            <person name="Riley R."/>
            <person name="Champramary S."/>
            <person name="Plett K.L."/>
            <person name="Tsai I.J."/>
            <person name="Slot J."/>
            <person name="Sipos G."/>
            <person name="Plett J."/>
            <person name="Nagy L.G."/>
            <person name="Grigoriev I.V."/>
        </authorList>
    </citation>
    <scope>NUCLEOTIDE SEQUENCE</scope>
    <source>
        <strain evidence="3">CCBAS 213</strain>
    </source>
</reference>
<keyword evidence="4" id="KW-1185">Reference proteome</keyword>
<evidence type="ECO:0000313" key="3">
    <source>
        <dbReference type="EMBL" id="KAK0466194.1"/>
    </source>
</evidence>
<dbReference type="AlphaFoldDB" id="A0AA39NIE3"/>
<dbReference type="Pfam" id="PF17667">
    <property type="entry name" value="Pkinase_fungal"/>
    <property type="match status" value="1"/>
</dbReference>
<dbReference type="GO" id="GO:0004672">
    <property type="term" value="F:protein kinase activity"/>
    <property type="evidence" value="ECO:0007669"/>
    <property type="project" value="InterPro"/>
</dbReference>
<organism evidence="3 4">
    <name type="scientific">Armillaria tabescens</name>
    <name type="common">Ringless honey mushroom</name>
    <name type="synonym">Agaricus tabescens</name>
    <dbReference type="NCBI Taxonomy" id="1929756"/>
    <lineage>
        <taxon>Eukaryota</taxon>
        <taxon>Fungi</taxon>
        <taxon>Dikarya</taxon>
        <taxon>Basidiomycota</taxon>
        <taxon>Agaricomycotina</taxon>
        <taxon>Agaricomycetes</taxon>
        <taxon>Agaricomycetidae</taxon>
        <taxon>Agaricales</taxon>
        <taxon>Marasmiineae</taxon>
        <taxon>Physalacriaceae</taxon>
        <taxon>Desarmillaria</taxon>
    </lineage>
</organism>
<dbReference type="Proteomes" id="UP001175211">
    <property type="component" value="Unassembled WGS sequence"/>
</dbReference>
<evidence type="ECO:0000256" key="1">
    <source>
        <dbReference type="SAM" id="MobiDB-lite"/>
    </source>
</evidence>
<dbReference type="PROSITE" id="PS00109">
    <property type="entry name" value="PROTEIN_KINASE_TYR"/>
    <property type="match status" value="1"/>
</dbReference>
<dbReference type="Gene3D" id="1.10.510.10">
    <property type="entry name" value="Transferase(Phosphotransferase) domain 1"/>
    <property type="match status" value="1"/>
</dbReference>
<dbReference type="RefSeq" id="XP_060337021.1">
    <property type="nucleotide sequence ID" value="XM_060479607.1"/>
</dbReference>
<dbReference type="InterPro" id="IPR008266">
    <property type="entry name" value="Tyr_kinase_AS"/>
</dbReference>
<dbReference type="SUPFAM" id="SSF56112">
    <property type="entry name" value="Protein kinase-like (PK-like)"/>
    <property type="match status" value="1"/>
</dbReference>
<dbReference type="PANTHER" id="PTHR38248:SF2">
    <property type="entry name" value="FUNK1 11"/>
    <property type="match status" value="1"/>
</dbReference>
<comment type="caution">
    <text evidence="3">The sequence shown here is derived from an EMBL/GenBank/DDBJ whole genome shotgun (WGS) entry which is preliminary data.</text>
</comment>
<accession>A0AA39NIE3</accession>
<dbReference type="InterPro" id="IPR011009">
    <property type="entry name" value="Kinase-like_dom_sf"/>
</dbReference>
<feature type="domain" description="Fungal-type protein kinase" evidence="2">
    <location>
        <begin position="154"/>
        <end position="461"/>
    </location>
</feature>
<dbReference type="GeneID" id="85363155"/>
<dbReference type="InterPro" id="IPR040976">
    <property type="entry name" value="Pkinase_fungal"/>
</dbReference>
<dbReference type="PANTHER" id="PTHR38248">
    <property type="entry name" value="FUNK1 6"/>
    <property type="match status" value="1"/>
</dbReference>
<sequence length="625" mass="70623">MTAHWIGPMPVELFLHELMGTSGNQFTLISPGNFHHIFESIELPAKYVNEKEYAIAVQSMIQDVASELIPGLKFVQDDEFKDANSAANTVPDTFVYASDVNTTTSTTRWNKAELWLEFKRAFSFHSFKDGNPHDWVSQRLSAKNYRDGVPFFKWERTYTIVSRAFNLSTEGKYLVEFLYRFSALTDRDRGKDDAVTPATDEEISLVGPLSKPWISGKYPHAFVKIRVPNGDGETEVLAGPMIATPQSVLGRATFVLSVYNGNTDSLRFLKKNWQDADLPQESVILKALNVAGVCSVPTFICGSIVSGQKIASRKYIDKDWNLGTHPPLTCIREHRQVRLIEVGQPLNKFKSSEQLTRVVYEAFLAHEAAFTTCNILHRDISCGNILIAYDDKAPKDNYDGGGRGLLNDWDIAMHTDNLEKVTRGCERMGTWQFMSIGLLRDRTKEHEPRDDFESFVYVMLYHGLCYLRHSKVGPGLQNMIARIFADNVDNGNGTWSGGDTKTTLTQRDRGRLGSNFRFDCRPLNSWIRKALMAIGEWRNFSPSEPQSDSDKPGSDVLPAIDPQTSLFHDHTGQNSLWKSVLRMDGWPSNDQAKYQLEPTGTKQTREDDTQPTQKRQKSTHSVNPV</sequence>
<feature type="compositionally biased region" description="Polar residues" evidence="1">
    <location>
        <begin position="588"/>
        <end position="602"/>
    </location>
</feature>
<proteinExistence type="predicted"/>